<sequence>MTARVRRLLVPSLRMSRKSRYARGGLIRASRQAIRPPSPPRSRSTVRMISAALWSSMSSASVAA</sequence>
<name>A0A2W2EFY6_9ACTN</name>
<organism evidence="1 2">
    <name type="scientific">Spongiactinospora gelatinilytica</name>
    <dbReference type="NCBI Taxonomy" id="2666298"/>
    <lineage>
        <taxon>Bacteria</taxon>
        <taxon>Bacillati</taxon>
        <taxon>Actinomycetota</taxon>
        <taxon>Actinomycetes</taxon>
        <taxon>Streptosporangiales</taxon>
        <taxon>Streptosporangiaceae</taxon>
        <taxon>Spongiactinospora</taxon>
    </lineage>
</organism>
<accession>A0A2W2EFY6</accession>
<keyword evidence="2" id="KW-1185">Reference proteome</keyword>
<proteinExistence type="predicted"/>
<dbReference type="EMBL" id="POUA01000535">
    <property type="protein sequence ID" value="PZG23182.1"/>
    <property type="molecule type" value="Genomic_DNA"/>
</dbReference>
<evidence type="ECO:0000313" key="2">
    <source>
        <dbReference type="Proteomes" id="UP000248544"/>
    </source>
</evidence>
<dbReference type="RefSeq" id="WP_111171833.1">
    <property type="nucleotide sequence ID" value="NZ_POUA01000535.1"/>
</dbReference>
<evidence type="ECO:0000313" key="1">
    <source>
        <dbReference type="EMBL" id="PZG23182.1"/>
    </source>
</evidence>
<dbReference type="AlphaFoldDB" id="A0A2W2EFY6"/>
<comment type="caution">
    <text evidence="1">The sequence shown here is derived from an EMBL/GenBank/DDBJ whole genome shotgun (WGS) entry which is preliminary data.</text>
</comment>
<gene>
    <name evidence="1" type="ORF">C1I98_36390</name>
</gene>
<reference evidence="1 2" key="1">
    <citation type="submission" date="2018-01" db="EMBL/GenBank/DDBJ databases">
        <title>Draft genome sequence of Sphaerisporangium sp. 7K107.</title>
        <authorList>
            <person name="Sahin N."/>
            <person name="Saygin H."/>
            <person name="Ay H."/>
        </authorList>
    </citation>
    <scope>NUCLEOTIDE SEQUENCE [LARGE SCALE GENOMIC DNA]</scope>
    <source>
        <strain evidence="1 2">7K107</strain>
    </source>
</reference>
<dbReference type="Proteomes" id="UP000248544">
    <property type="component" value="Unassembled WGS sequence"/>
</dbReference>
<protein>
    <submittedName>
        <fullName evidence="1">Uncharacterized protein</fullName>
    </submittedName>
</protein>